<dbReference type="AlphaFoldDB" id="N1Q091"/>
<keyword evidence="2" id="KW-1185">Reference proteome</keyword>
<dbReference type="InterPro" id="IPR008972">
    <property type="entry name" value="Cupredoxin"/>
</dbReference>
<dbReference type="STRING" id="675120.N1Q091"/>
<dbReference type="OMA" id="NTEHPEF"/>
<dbReference type="OrthoDB" id="2121828at2759"/>
<organism evidence="1 2">
    <name type="scientific">Dothistroma septosporum (strain NZE10 / CBS 128990)</name>
    <name type="common">Red band needle blight fungus</name>
    <name type="synonym">Mycosphaerella pini</name>
    <dbReference type="NCBI Taxonomy" id="675120"/>
    <lineage>
        <taxon>Eukaryota</taxon>
        <taxon>Fungi</taxon>
        <taxon>Dikarya</taxon>
        <taxon>Ascomycota</taxon>
        <taxon>Pezizomycotina</taxon>
        <taxon>Dothideomycetes</taxon>
        <taxon>Dothideomycetidae</taxon>
        <taxon>Mycosphaerellales</taxon>
        <taxon>Mycosphaerellaceae</taxon>
        <taxon>Dothistroma</taxon>
    </lineage>
</organism>
<dbReference type="Gene3D" id="2.60.40.420">
    <property type="entry name" value="Cupredoxins - blue copper proteins"/>
    <property type="match status" value="1"/>
</dbReference>
<reference evidence="1 2" key="2">
    <citation type="journal article" date="2012" name="PLoS Pathog.">
        <title>Diverse lifestyles and strategies of plant pathogenesis encoded in the genomes of eighteen Dothideomycetes fungi.</title>
        <authorList>
            <person name="Ohm R.A."/>
            <person name="Feau N."/>
            <person name="Henrissat B."/>
            <person name="Schoch C.L."/>
            <person name="Horwitz B.A."/>
            <person name="Barry K.W."/>
            <person name="Condon B.J."/>
            <person name="Copeland A.C."/>
            <person name="Dhillon B."/>
            <person name="Glaser F."/>
            <person name="Hesse C.N."/>
            <person name="Kosti I."/>
            <person name="LaButti K."/>
            <person name="Lindquist E.A."/>
            <person name="Lucas S."/>
            <person name="Salamov A.A."/>
            <person name="Bradshaw R.E."/>
            <person name="Ciuffetti L."/>
            <person name="Hamelin R.C."/>
            <person name="Kema G.H.J."/>
            <person name="Lawrence C."/>
            <person name="Scott J.A."/>
            <person name="Spatafora J.W."/>
            <person name="Turgeon B.G."/>
            <person name="de Wit P.J.G.M."/>
            <person name="Zhong S."/>
            <person name="Goodwin S.B."/>
            <person name="Grigoriev I.V."/>
        </authorList>
    </citation>
    <scope>NUCLEOTIDE SEQUENCE [LARGE SCALE GENOMIC DNA]</scope>
    <source>
        <strain evidence="2">NZE10 / CBS 128990</strain>
    </source>
</reference>
<gene>
    <name evidence="1" type="ORF">DOTSEDRAFT_76241</name>
</gene>
<evidence type="ECO:0000313" key="2">
    <source>
        <dbReference type="Proteomes" id="UP000016933"/>
    </source>
</evidence>
<name>N1Q091_DOTSN</name>
<dbReference type="EMBL" id="KB446535">
    <property type="protein sequence ID" value="EME48678.1"/>
    <property type="molecule type" value="Genomic_DNA"/>
</dbReference>
<reference evidence="2" key="1">
    <citation type="journal article" date="2012" name="PLoS Genet.">
        <title>The genomes of the fungal plant pathogens Cladosporium fulvum and Dothistroma septosporum reveal adaptation to different hosts and lifestyles but also signatures of common ancestry.</title>
        <authorList>
            <person name="de Wit P.J.G.M."/>
            <person name="van der Burgt A."/>
            <person name="Oekmen B."/>
            <person name="Stergiopoulos I."/>
            <person name="Abd-Elsalam K.A."/>
            <person name="Aerts A.L."/>
            <person name="Bahkali A.H."/>
            <person name="Beenen H.G."/>
            <person name="Chettri P."/>
            <person name="Cox M.P."/>
            <person name="Datema E."/>
            <person name="de Vries R.P."/>
            <person name="Dhillon B."/>
            <person name="Ganley A.R."/>
            <person name="Griffiths S.A."/>
            <person name="Guo Y."/>
            <person name="Hamelin R.C."/>
            <person name="Henrissat B."/>
            <person name="Kabir M.S."/>
            <person name="Jashni M.K."/>
            <person name="Kema G."/>
            <person name="Klaubauf S."/>
            <person name="Lapidus A."/>
            <person name="Levasseur A."/>
            <person name="Lindquist E."/>
            <person name="Mehrabi R."/>
            <person name="Ohm R.A."/>
            <person name="Owen T.J."/>
            <person name="Salamov A."/>
            <person name="Schwelm A."/>
            <person name="Schijlen E."/>
            <person name="Sun H."/>
            <person name="van den Burg H.A."/>
            <person name="van Ham R.C.H.J."/>
            <person name="Zhang S."/>
            <person name="Goodwin S.B."/>
            <person name="Grigoriev I.V."/>
            <person name="Collemare J."/>
            <person name="Bradshaw R.E."/>
        </authorList>
    </citation>
    <scope>NUCLEOTIDE SEQUENCE [LARGE SCALE GENOMIC DNA]</scope>
    <source>
        <strain evidence="2">NZE10 / CBS 128990</strain>
    </source>
</reference>
<evidence type="ECO:0000313" key="1">
    <source>
        <dbReference type="EMBL" id="EME48678.1"/>
    </source>
</evidence>
<accession>N1Q091</accession>
<protein>
    <submittedName>
        <fullName evidence="1">Uncharacterized protein</fullName>
    </submittedName>
</protein>
<dbReference type="eggNOG" id="KOG1263">
    <property type="taxonomic scope" value="Eukaryota"/>
</dbReference>
<sequence length="182" mass="20231">MPFHNIRPSENVARTLMLRVSRLGKPWLWSLDGDDSYPMSPTEYAEDARLLYDSGIAKVNNQNFAIRTQNDSWINVVFIVADLDGSRHPMRTYNNKGYLLGRGVGVWKWSSVTEAAAAQLQSFNFVDPQDRDSFTTLSSAGVFMLHCRMQSQFSGRMALATSDGVDDLPSIPVEYGATGEGA</sequence>
<proteinExistence type="predicted"/>
<dbReference type="SUPFAM" id="SSF49503">
    <property type="entry name" value="Cupredoxins"/>
    <property type="match status" value="1"/>
</dbReference>
<dbReference type="HOGENOM" id="CLU_1481957_0_0_1"/>
<dbReference type="Proteomes" id="UP000016933">
    <property type="component" value="Unassembled WGS sequence"/>
</dbReference>